<dbReference type="PATRIC" id="fig|411483.3.peg.824"/>
<dbReference type="PANTHER" id="PTHR43033">
    <property type="entry name" value="TRNA(ILE)-LYSIDINE SYNTHASE-RELATED"/>
    <property type="match status" value="1"/>
</dbReference>
<reference evidence="8" key="1">
    <citation type="submission" date="2009-08" db="EMBL/GenBank/DDBJ databases">
        <authorList>
            <person name="Weinstock G."/>
            <person name="Sodergren E."/>
            <person name="Clifton S."/>
            <person name="Fulton L."/>
            <person name="Fulton B."/>
            <person name="Courtney L."/>
            <person name="Fronick C."/>
            <person name="Harrison M."/>
            <person name="Strong C."/>
            <person name="Farmer C."/>
            <person name="Delahaunty K."/>
            <person name="Markovic C."/>
            <person name="Hall O."/>
            <person name="Minx P."/>
            <person name="Tomlinson C."/>
            <person name="Mitreva M."/>
            <person name="Nelson J."/>
            <person name="Hou S."/>
            <person name="Wollam A."/>
            <person name="Pepin K.H."/>
            <person name="Johnson M."/>
            <person name="Bhonagiri V."/>
            <person name="Nash W.E."/>
            <person name="Warren W."/>
            <person name="Chinwalla A."/>
            <person name="Mardis E.R."/>
            <person name="Wilson R.K."/>
        </authorList>
    </citation>
    <scope>NUCLEOTIDE SEQUENCE [LARGE SCALE GENOMIC DNA]</scope>
    <source>
        <strain evidence="8">A2-165</strain>
    </source>
</reference>
<comment type="catalytic activity">
    <reaction evidence="5 6">
        <text>cytidine(34) in tRNA(Ile2) + L-lysine + ATP = lysidine(34) in tRNA(Ile2) + AMP + diphosphate + H(+)</text>
        <dbReference type="Rhea" id="RHEA:43744"/>
        <dbReference type="Rhea" id="RHEA-COMP:10625"/>
        <dbReference type="Rhea" id="RHEA-COMP:10670"/>
        <dbReference type="ChEBI" id="CHEBI:15378"/>
        <dbReference type="ChEBI" id="CHEBI:30616"/>
        <dbReference type="ChEBI" id="CHEBI:32551"/>
        <dbReference type="ChEBI" id="CHEBI:33019"/>
        <dbReference type="ChEBI" id="CHEBI:82748"/>
        <dbReference type="ChEBI" id="CHEBI:83665"/>
        <dbReference type="ChEBI" id="CHEBI:456215"/>
        <dbReference type="EC" id="6.3.4.19"/>
    </reaction>
</comment>
<dbReference type="InterPro" id="IPR011063">
    <property type="entry name" value="TilS/TtcA_N"/>
</dbReference>
<gene>
    <name evidence="6 8" type="primary">tilS</name>
    <name evidence="8" type="ORF">FAEPRAA2165_01243</name>
</gene>
<dbReference type="InterPro" id="IPR012795">
    <property type="entry name" value="tRNA_Ile_lys_synt_N"/>
</dbReference>
<dbReference type="GO" id="GO:0006400">
    <property type="term" value="P:tRNA modification"/>
    <property type="evidence" value="ECO:0007669"/>
    <property type="project" value="UniProtKB-UniRule"/>
</dbReference>
<dbReference type="RefSeq" id="WP_005931851.1">
    <property type="nucleotide sequence ID" value="NZ_GG697150.2"/>
</dbReference>
<dbReference type="InterPro" id="IPR012094">
    <property type="entry name" value="tRNA_Ile_lys_synt"/>
</dbReference>
<comment type="function">
    <text evidence="6">Ligates lysine onto the cytidine present at position 34 of the AUA codon-specific tRNA(Ile) that contains the anticodon CAU, in an ATP-dependent manner. Cytidine is converted to lysidine, thus changing the amino acid specificity of the tRNA from methionine to isoleucine.</text>
</comment>
<dbReference type="AlphaFoldDB" id="C7H4M8"/>
<evidence type="ECO:0000259" key="7">
    <source>
        <dbReference type="Pfam" id="PF01171"/>
    </source>
</evidence>
<dbReference type="GO" id="GO:0005524">
    <property type="term" value="F:ATP binding"/>
    <property type="evidence" value="ECO:0007669"/>
    <property type="project" value="UniProtKB-UniRule"/>
</dbReference>
<dbReference type="GO" id="GO:0005737">
    <property type="term" value="C:cytoplasm"/>
    <property type="evidence" value="ECO:0007669"/>
    <property type="project" value="UniProtKB-SubCell"/>
</dbReference>
<dbReference type="NCBIfam" id="TIGR02432">
    <property type="entry name" value="lysidine_TilS_N"/>
    <property type="match status" value="1"/>
</dbReference>
<feature type="domain" description="tRNA(Ile)-lysidine/2-thiocytidine synthase N-terminal" evidence="7">
    <location>
        <begin position="33"/>
        <end position="210"/>
    </location>
</feature>
<dbReference type="eggNOG" id="COG0037">
    <property type="taxonomic scope" value="Bacteria"/>
</dbReference>
<proteinExistence type="inferred from homology"/>
<dbReference type="SUPFAM" id="SSF52402">
    <property type="entry name" value="Adenine nucleotide alpha hydrolases-like"/>
    <property type="match status" value="1"/>
</dbReference>
<evidence type="ECO:0000256" key="6">
    <source>
        <dbReference type="HAMAP-Rule" id="MF_01161"/>
    </source>
</evidence>
<comment type="similarity">
    <text evidence="6">Belongs to the tRNA(Ile)-lysidine synthase family.</text>
</comment>
<evidence type="ECO:0000256" key="2">
    <source>
        <dbReference type="ARBA" id="ARBA00022694"/>
    </source>
</evidence>
<evidence type="ECO:0000256" key="3">
    <source>
        <dbReference type="ARBA" id="ARBA00022741"/>
    </source>
</evidence>
<dbReference type="Proteomes" id="UP000004619">
    <property type="component" value="Unassembled WGS sequence"/>
</dbReference>
<comment type="domain">
    <text evidence="6">The N-terminal region contains the highly conserved SGGXDS motif, predicted to be a P-loop motif involved in ATP binding.</text>
</comment>
<name>C7H4M8_FAED2</name>
<evidence type="ECO:0000256" key="4">
    <source>
        <dbReference type="ARBA" id="ARBA00022840"/>
    </source>
</evidence>
<keyword evidence="4 6" id="KW-0067">ATP-binding</keyword>
<feature type="binding site" evidence="6">
    <location>
        <begin position="38"/>
        <end position="43"/>
    </location>
    <ligand>
        <name>ATP</name>
        <dbReference type="ChEBI" id="CHEBI:30616"/>
    </ligand>
</feature>
<comment type="caution">
    <text evidence="8">The sequence shown here is derived from an EMBL/GenBank/DDBJ whole genome shotgun (WGS) entry which is preliminary data.</text>
</comment>
<dbReference type="GO" id="GO:0032267">
    <property type="term" value="F:tRNA(Ile)-lysidine synthase activity"/>
    <property type="evidence" value="ECO:0007669"/>
    <property type="project" value="UniProtKB-EC"/>
</dbReference>
<dbReference type="CDD" id="cd01992">
    <property type="entry name" value="TilS_N"/>
    <property type="match status" value="1"/>
</dbReference>
<dbReference type="EC" id="6.3.4.19" evidence="6"/>
<dbReference type="InterPro" id="IPR014729">
    <property type="entry name" value="Rossmann-like_a/b/a_fold"/>
</dbReference>
<dbReference type="HOGENOM" id="CLU_018869_0_0_9"/>
<keyword evidence="3 6" id="KW-0547">Nucleotide-binding</keyword>
<accession>C7H4M8</accession>
<keyword evidence="2 6" id="KW-0819">tRNA processing</keyword>
<dbReference type="Pfam" id="PF01171">
    <property type="entry name" value="ATP_bind_3"/>
    <property type="match status" value="1"/>
</dbReference>
<sequence length="300" mass="32529">MNDETSKLIAKVERFARQEQLFAPAEPGRALHLCAAVSGGADSMALLRVLLELREAFGYPLTACHVNHGLRGEAADRDEAFVRAECARLGVPLTVFRPADVGMTVPPHAGEDWARRLRYACFAQLLAGGIDCIATAHTATDQAETLLFRLARGTGLHGAGGIRPRRPGYCRPLLGLTRAETEALCAAFGQGWVTDETNESDAYARNRLRHGAVPALRSVNDAAEENLARFCEKAARADAYFSRRAEQLLSIARLDAAQTACKAPKAREAWRLKPLQGADPLILEAALHSLVAPVRDAEEK</sequence>
<evidence type="ECO:0000313" key="9">
    <source>
        <dbReference type="Proteomes" id="UP000004619"/>
    </source>
</evidence>
<dbReference type="HAMAP" id="MF_01161">
    <property type="entry name" value="tRNA_Ile_lys_synt"/>
    <property type="match status" value="1"/>
</dbReference>
<evidence type="ECO:0000256" key="1">
    <source>
        <dbReference type="ARBA" id="ARBA00022598"/>
    </source>
</evidence>
<evidence type="ECO:0000313" key="8">
    <source>
        <dbReference type="EMBL" id="EEU97116.1"/>
    </source>
</evidence>
<evidence type="ECO:0000256" key="5">
    <source>
        <dbReference type="ARBA" id="ARBA00048539"/>
    </source>
</evidence>
<comment type="subcellular location">
    <subcellularLocation>
        <location evidence="6">Cytoplasm</location>
    </subcellularLocation>
</comment>
<keyword evidence="1 6" id="KW-0436">Ligase</keyword>
<keyword evidence="9" id="KW-1185">Reference proteome</keyword>
<organism evidence="8 9">
    <name type="scientific">Faecalibacterium duncaniae (strain DSM 17677 / JCM 31915 / A2-165)</name>
    <name type="common">Faecalibacterium prausnitzii</name>
    <dbReference type="NCBI Taxonomy" id="411483"/>
    <lineage>
        <taxon>Bacteria</taxon>
        <taxon>Bacillati</taxon>
        <taxon>Bacillota</taxon>
        <taxon>Clostridia</taxon>
        <taxon>Eubacteriales</taxon>
        <taxon>Oscillospiraceae</taxon>
        <taxon>Faecalibacterium</taxon>
    </lineage>
</organism>
<keyword evidence="6" id="KW-0963">Cytoplasm</keyword>
<dbReference type="EMBL" id="ACOP02000031">
    <property type="protein sequence ID" value="EEU97116.1"/>
    <property type="molecule type" value="Genomic_DNA"/>
</dbReference>
<dbReference type="STRING" id="411483.FAEPRAA2165_01243"/>
<dbReference type="Gene3D" id="3.40.50.620">
    <property type="entry name" value="HUPs"/>
    <property type="match status" value="1"/>
</dbReference>
<dbReference type="PANTHER" id="PTHR43033:SF1">
    <property type="entry name" value="TRNA(ILE)-LYSIDINE SYNTHASE-RELATED"/>
    <property type="match status" value="1"/>
</dbReference>
<protein>
    <recommendedName>
        <fullName evidence="6">tRNA(Ile)-lysidine synthase</fullName>
        <ecNumber evidence="6">6.3.4.19</ecNumber>
    </recommendedName>
    <alternativeName>
        <fullName evidence="6">tRNA(Ile)-2-lysyl-cytidine synthase</fullName>
    </alternativeName>
    <alternativeName>
        <fullName evidence="6">tRNA(Ile)-lysidine synthetase</fullName>
    </alternativeName>
</protein>